<dbReference type="Proteomes" id="UP000242791">
    <property type="component" value="Unassembled WGS sequence"/>
</dbReference>
<evidence type="ECO:0000313" key="2">
    <source>
        <dbReference type="EMBL" id="OJD15627.1"/>
    </source>
</evidence>
<feature type="compositionally biased region" description="Acidic residues" evidence="1">
    <location>
        <begin position="139"/>
        <end position="150"/>
    </location>
</feature>
<feature type="compositionally biased region" description="Polar residues" evidence="1">
    <location>
        <begin position="200"/>
        <end position="211"/>
    </location>
</feature>
<feature type="region of interest" description="Disordered" evidence="1">
    <location>
        <begin position="383"/>
        <end position="442"/>
    </location>
</feature>
<accession>A0A1J9Q5X5</accession>
<name>A0A1J9Q5X5_9EURO</name>
<evidence type="ECO:0008006" key="4">
    <source>
        <dbReference type="Google" id="ProtNLM"/>
    </source>
</evidence>
<feature type="non-terminal residue" evidence="2">
    <location>
        <position position="511"/>
    </location>
</feature>
<dbReference type="EMBL" id="LGTZ01002311">
    <property type="protein sequence ID" value="OJD15627.1"/>
    <property type="molecule type" value="Genomic_DNA"/>
</dbReference>
<gene>
    <name evidence="2" type="ORF">ACJ73_08967</name>
</gene>
<proteinExistence type="predicted"/>
<dbReference type="AlphaFoldDB" id="A0A1J9Q5X5"/>
<evidence type="ECO:0000313" key="3">
    <source>
        <dbReference type="Proteomes" id="UP000242791"/>
    </source>
</evidence>
<feature type="region of interest" description="Disordered" evidence="1">
    <location>
        <begin position="1"/>
        <end position="59"/>
    </location>
</feature>
<feature type="compositionally biased region" description="Low complexity" evidence="1">
    <location>
        <begin position="408"/>
        <end position="419"/>
    </location>
</feature>
<reference evidence="2 3" key="1">
    <citation type="submission" date="2015-08" db="EMBL/GenBank/DDBJ databases">
        <title>Emmonsia species relationships and genome sequence.</title>
        <authorList>
            <person name="Cuomo C.A."/>
            <person name="Schwartz I.S."/>
            <person name="Kenyon C."/>
            <person name="De Hoog G.S."/>
            <person name="Govender N.P."/>
            <person name="Botha A."/>
            <person name="Moreno L."/>
            <person name="De Vries M."/>
            <person name="Munoz J.F."/>
            <person name="Stielow J.B."/>
        </authorList>
    </citation>
    <scope>NUCLEOTIDE SEQUENCE [LARGE SCALE GENOMIC DNA]</scope>
    <source>
        <strain evidence="2 3">EI222</strain>
    </source>
</reference>
<dbReference type="VEuPathDB" id="FungiDB:ACJ73_08967"/>
<feature type="region of interest" description="Disordered" evidence="1">
    <location>
        <begin position="135"/>
        <end position="235"/>
    </location>
</feature>
<evidence type="ECO:0000256" key="1">
    <source>
        <dbReference type="SAM" id="MobiDB-lite"/>
    </source>
</evidence>
<keyword evidence="3" id="KW-1185">Reference proteome</keyword>
<feature type="compositionally biased region" description="Basic and acidic residues" evidence="1">
    <location>
        <begin position="422"/>
        <end position="432"/>
    </location>
</feature>
<feature type="compositionally biased region" description="Basic and acidic residues" evidence="1">
    <location>
        <begin position="389"/>
        <end position="407"/>
    </location>
</feature>
<sequence>MPTLPSHPDAGEQRLRGPWSSSPAPAPENVSSNENNDAQQEMPQQTPQTTHYQKKDDWPPERLANLYMLRLQNSKMNWDEFQDTFYPNYHTQVRFKFYEARKLAAKNALQNISPVHLPSNMQPRSRKPRHTIAKFYGESEVDDSDTDSEGGDIMYQTENTSAGPDIASASHTLASKPKPKPEPKPKPISTPSARRGAGSTPASTGTRSGTRPTKRPRISTTSRPATPSTGADTTTIDAITTVNRTRKPVSTPSHTRLHGLHAPAHILPSTTPAPAPAPASVPALTLAPATATTTATATASTPTSEFGSKIRFDRLNLTDWTYIYHLARACPAERERADALALRDREQLRTIAEMRSRMAEMEAEMGEMKRQVEMREAEAAAAAAAAAELRMERGAKQEQEQEQEGKGQADPSSSLSSLLGPHHGDNGGHDEGPTATPPSPSTIAAAATQVSTALKTRTAQLTTLFDGLWKASLKFIPPFQLEEMGMQRGCEAVVGKIGEIEGAAEGLGSWL</sequence>
<feature type="compositionally biased region" description="Polar residues" evidence="1">
    <location>
        <begin position="19"/>
        <end position="42"/>
    </location>
</feature>
<organism evidence="2 3">
    <name type="scientific">Blastomyces percursus</name>
    <dbReference type="NCBI Taxonomy" id="1658174"/>
    <lineage>
        <taxon>Eukaryota</taxon>
        <taxon>Fungi</taxon>
        <taxon>Dikarya</taxon>
        <taxon>Ascomycota</taxon>
        <taxon>Pezizomycotina</taxon>
        <taxon>Eurotiomycetes</taxon>
        <taxon>Eurotiomycetidae</taxon>
        <taxon>Onygenales</taxon>
        <taxon>Ajellomycetaceae</taxon>
        <taxon>Blastomyces</taxon>
    </lineage>
</organism>
<feature type="compositionally biased region" description="Polar residues" evidence="1">
    <location>
        <begin position="218"/>
        <end position="230"/>
    </location>
</feature>
<protein>
    <recommendedName>
        <fullName evidence="4">Myb-like domain-containing protein</fullName>
    </recommendedName>
</protein>
<dbReference type="OrthoDB" id="4188295at2759"/>
<comment type="caution">
    <text evidence="2">The sequence shown here is derived from an EMBL/GenBank/DDBJ whole genome shotgun (WGS) entry which is preliminary data.</text>
</comment>